<evidence type="ECO:0000313" key="2">
    <source>
        <dbReference type="Proteomes" id="UP001238540"/>
    </source>
</evidence>
<keyword evidence="2" id="KW-1185">Reference proteome</keyword>
<protein>
    <submittedName>
        <fullName evidence="1">Uncharacterized protein</fullName>
    </submittedName>
</protein>
<dbReference type="EMBL" id="JAUFQC010000027">
    <property type="protein sequence ID" value="MDN3611309.1"/>
    <property type="molecule type" value="Genomic_DNA"/>
</dbReference>
<organism evidence="1 2">
    <name type="scientific">Vibrio ostreicida</name>
    <dbReference type="NCBI Taxonomy" id="526588"/>
    <lineage>
        <taxon>Bacteria</taxon>
        <taxon>Pseudomonadati</taxon>
        <taxon>Pseudomonadota</taxon>
        <taxon>Gammaproteobacteria</taxon>
        <taxon>Vibrionales</taxon>
        <taxon>Vibrionaceae</taxon>
        <taxon>Vibrio</taxon>
    </lineage>
</organism>
<sequence length="69" mass="7389">MKSELNHVSSIASAKLIEATSNMSDLMSFVAGIKCATALEGFDSLNMSSLDDLKNQLQQLATTLKSLPK</sequence>
<name>A0ABT8BY38_9VIBR</name>
<dbReference type="RefSeq" id="WP_170882820.1">
    <property type="nucleotide sequence ID" value="NZ_JABEYA020000006.1"/>
</dbReference>
<gene>
    <name evidence="1" type="ORF">QWZ16_17035</name>
</gene>
<accession>A0ABT8BY38</accession>
<evidence type="ECO:0000313" key="1">
    <source>
        <dbReference type="EMBL" id="MDN3611309.1"/>
    </source>
</evidence>
<reference evidence="2" key="1">
    <citation type="journal article" date="2019" name="Int. J. Syst. Evol. Microbiol.">
        <title>The Global Catalogue of Microorganisms (GCM) 10K type strain sequencing project: providing services to taxonomists for standard genome sequencing and annotation.</title>
        <authorList>
            <consortium name="The Broad Institute Genomics Platform"/>
            <consortium name="The Broad Institute Genome Sequencing Center for Infectious Disease"/>
            <person name="Wu L."/>
            <person name="Ma J."/>
        </authorList>
    </citation>
    <scope>NUCLEOTIDE SEQUENCE [LARGE SCALE GENOMIC DNA]</scope>
    <source>
        <strain evidence="2">CECT 7398</strain>
    </source>
</reference>
<comment type="caution">
    <text evidence="1">The sequence shown here is derived from an EMBL/GenBank/DDBJ whole genome shotgun (WGS) entry which is preliminary data.</text>
</comment>
<proteinExistence type="predicted"/>
<dbReference type="Proteomes" id="UP001238540">
    <property type="component" value="Unassembled WGS sequence"/>
</dbReference>